<feature type="domain" description="Glucose-methanol-choline oxidoreductase N-terminal" evidence="8">
    <location>
        <begin position="80"/>
        <end position="103"/>
    </location>
</feature>
<evidence type="ECO:0000256" key="5">
    <source>
        <dbReference type="ARBA" id="ARBA00023027"/>
    </source>
</evidence>
<organism evidence="10">
    <name type="scientific">Burkholderia contaminans</name>
    <dbReference type="NCBI Taxonomy" id="488447"/>
    <lineage>
        <taxon>Bacteria</taxon>
        <taxon>Pseudomonadati</taxon>
        <taxon>Pseudomonadota</taxon>
        <taxon>Betaproteobacteria</taxon>
        <taxon>Burkholderiales</taxon>
        <taxon>Burkholderiaceae</taxon>
        <taxon>Burkholderia</taxon>
        <taxon>Burkholderia cepacia complex</taxon>
    </lineage>
</organism>
<dbReference type="GO" id="GO:0050660">
    <property type="term" value="F:flavin adenine dinucleotide binding"/>
    <property type="evidence" value="ECO:0007669"/>
    <property type="project" value="InterPro"/>
</dbReference>
<feature type="domain" description="Glucose-methanol-choline oxidoreductase N-terminal" evidence="9">
    <location>
        <begin position="255"/>
        <end position="269"/>
    </location>
</feature>
<feature type="binding site" evidence="6">
    <location>
        <position position="82"/>
    </location>
    <ligand>
        <name>FAD</name>
        <dbReference type="ChEBI" id="CHEBI:57692"/>
    </ligand>
</feature>
<reference evidence="10" key="1">
    <citation type="journal article" date="2016" name="Biosci. Biotechnol. Biochem.">
        <title>Bioconversion of AHX to AOH by resting cells of Burkholderia contaminans CH-1.</title>
        <authorList>
            <person name="Choi J.H."/>
            <person name="Kikuchi A."/>
            <person name="Pumkaeo P."/>
            <person name="Hirai H."/>
            <person name="Tokuyama S."/>
            <person name="Kawagishi H."/>
        </authorList>
    </citation>
    <scope>NUCLEOTIDE SEQUENCE</scope>
    <source>
        <strain evidence="10">CH-1</strain>
    </source>
</reference>
<dbReference type="Pfam" id="PF00732">
    <property type="entry name" value="GMC_oxred_N"/>
    <property type="match status" value="1"/>
</dbReference>
<keyword evidence="5" id="KW-0520">NAD</keyword>
<evidence type="ECO:0000256" key="1">
    <source>
        <dbReference type="ARBA" id="ARBA00001974"/>
    </source>
</evidence>
<dbReference type="Gene3D" id="3.30.560.10">
    <property type="entry name" value="Glucose Oxidase, domain 3"/>
    <property type="match status" value="1"/>
</dbReference>
<feature type="binding site" evidence="6">
    <location>
        <position position="220"/>
    </location>
    <ligand>
        <name>FAD</name>
        <dbReference type="ChEBI" id="CHEBI:57692"/>
    </ligand>
</feature>
<dbReference type="Proteomes" id="UP001220209">
    <property type="component" value="Chromosome 2"/>
</dbReference>
<accession>A0A250L6K6</accession>
<evidence type="ECO:0000259" key="8">
    <source>
        <dbReference type="PROSITE" id="PS00623"/>
    </source>
</evidence>
<keyword evidence="3 7" id="KW-0285">Flavoprotein</keyword>
<dbReference type="InterPro" id="IPR036188">
    <property type="entry name" value="FAD/NAD-bd_sf"/>
</dbReference>
<dbReference type="AlphaFoldDB" id="A0A250L6K6"/>
<proteinExistence type="inferred from homology"/>
<dbReference type="Gene3D" id="3.50.50.60">
    <property type="entry name" value="FAD/NAD(P)-binding domain"/>
    <property type="match status" value="1"/>
</dbReference>
<dbReference type="InterPro" id="IPR007867">
    <property type="entry name" value="GMC_OxRtase_C"/>
</dbReference>
<dbReference type="Pfam" id="PF05199">
    <property type="entry name" value="GMC_oxred_C"/>
    <property type="match status" value="1"/>
</dbReference>
<comment type="cofactor">
    <cofactor evidence="1 6">
        <name>FAD</name>
        <dbReference type="ChEBI" id="CHEBI:57692"/>
    </cofactor>
</comment>
<dbReference type="PIRSF" id="PIRSF000137">
    <property type="entry name" value="Alcohol_oxidase"/>
    <property type="match status" value="1"/>
</dbReference>
<dbReference type="EMBL" id="CP090641">
    <property type="protein sequence ID" value="WFN19556.1"/>
    <property type="molecule type" value="Genomic_DNA"/>
</dbReference>
<name>A0A250L6K6_9BURK</name>
<keyword evidence="4 6" id="KW-0274">FAD</keyword>
<evidence type="ECO:0000259" key="9">
    <source>
        <dbReference type="PROSITE" id="PS00624"/>
    </source>
</evidence>
<evidence type="ECO:0000256" key="6">
    <source>
        <dbReference type="PIRSR" id="PIRSR000137-2"/>
    </source>
</evidence>
<dbReference type="SUPFAM" id="SSF51905">
    <property type="entry name" value="FAD/NAD(P)-binding domain"/>
    <property type="match status" value="1"/>
</dbReference>
<evidence type="ECO:0000256" key="7">
    <source>
        <dbReference type="RuleBase" id="RU003968"/>
    </source>
</evidence>
<comment type="similarity">
    <text evidence="2 7">Belongs to the GMC oxidoreductase family.</text>
</comment>
<evidence type="ECO:0000256" key="3">
    <source>
        <dbReference type="ARBA" id="ARBA00022630"/>
    </source>
</evidence>
<dbReference type="PANTHER" id="PTHR11552">
    <property type="entry name" value="GLUCOSE-METHANOL-CHOLINE GMC OXIDOREDUCTASE"/>
    <property type="match status" value="1"/>
</dbReference>
<dbReference type="InterPro" id="IPR000172">
    <property type="entry name" value="GMC_OxRdtase_N"/>
</dbReference>
<dbReference type="RefSeq" id="WP_223274262.1">
    <property type="nucleotide sequence ID" value="NZ_AP018357.1"/>
</dbReference>
<dbReference type="PROSITE" id="PS00623">
    <property type="entry name" value="GMC_OXRED_1"/>
    <property type="match status" value="1"/>
</dbReference>
<dbReference type="PROSITE" id="PS00624">
    <property type="entry name" value="GMC_OXRED_2"/>
    <property type="match status" value="1"/>
</dbReference>
<reference evidence="10" key="2">
    <citation type="journal article" date="2017" name="Genome Announc.">
        <title>High-Quality Draft Genome Sequence of Burkholderia contaminans CH-1, a Gram-Negative Bacterium That Metabolizes 2-Azahypoxanthine, a Plant Growth-Regulating Compound.</title>
        <authorList>
            <person name="Choi J.-H."/>
            <person name="Sugiura H."/>
            <person name="Moriuchi R."/>
            <person name="Kawagishi H."/>
            <person name="Dohra H."/>
        </authorList>
    </citation>
    <scope>NUCLEOTIDE SEQUENCE</scope>
    <source>
        <strain evidence="10">CH-1</strain>
    </source>
</reference>
<feature type="binding site" evidence="6">
    <location>
        <begin position="90"/>
        <end position="93"/>
    </location>
    <ligand>
        <name>FAD</name>
        <dbReference type="ChEBI" id="CHEBI:57692"/>
    </ligand>
</feature>
<evidence type="ECO:0000313" key="11">
    <source>
        <dbReference type="EMBL" id="WFN19556.1"/>
    </source>
</evidence>
<protein>
    <submittedName>
        <fullName evidence="10">Choline dehydrogenase</fullName>
    </submittedName>
    <submittedName>
        <fullName evidence="11">GMC family oxidoreductase N-terminal domain-containing protein</fullName>
    </submittedName>
</protein>
<dbReference type="SUPFAM" id="SSF54373">
    <property type="entry name" value="FAD-linked reductases, C-terminal domain"/>
    <property type="match status" value="1"/>
</dbReference>
<gene>
    <name evidence="10" type="ORF">BCCH1_26390</name>
    <name evidence="11" type="ORF">LXE91_26730</name>
</gene>
<evidence type="ECO:0000313" key="12">
    <source>
        <dbReference type="Proteomes" id="UP001220209"/>
    </source>
</evidence>
<evidence type="ECO:0000313" key="10">
    <source>
        <dbReference type="EMBL" id="BBA40214.1"/>
    </source>
</evidence>
<dbReference type="PANTHER" id="PTHR11552:SF147">
    <property type="entry name" value="CHOLINE DEHYDROGENASE, MITOCHONDRIAL"/>
    <property type="match status" value="1"/>
</dbReference>
<dbReference type="GO" id="GO:0016614">
    <property type="term" value="F:oxidoreductase activity, acting on CH-OH group of donors"/>
    <property type="evidence" value="ECO:0007669"/>
    <property type="project" value="InterPro"/>
</dbReference>
<sequence length="596" mass="64757">MSYDYIIVGAGSAGCILANRLSESGRHSVLLLEAGERDASFWFKVPVGFTKTYYNRRYNWMYYSEPEAQLAERKLYCPRGKVVGGSGSINAMVYVRGQRSDYDDWANAGNPGWAYDDVLPYFRKLETHASGATDPQHHGSTGPIHITSMKADVHPIVHEFLKGCGQLNLPRTDDFNGAQFEGAGIYDLNTKHGERCSSSFAYLRPALGRSNLTLRSGVLVRRVTFDGTRATGVVVAGEHGDETLVAAREVILSAGAVDTPKLLQLSGVGDPSLLARRRVPLVHALPAVGRNLQDHLCVSFYFKANRPTLNDEMGTLIGKMKIGLRYLLTKRGPLAMSVNQAGGFFRGTDATPEPNIQLYFNPLSYRIPKSDRASIKPEPYSGFLIAFNPCRPTSRGTIEIASNRAEDAAKIHINALTTQKDLDEAVQGSKVIRALMRAPALKSMTVEEISPGPQVDSDEAMLQYFREQSGSIYHLCGSCAMGPDAATSVVDASLRVHGLQALRIVDASVFPNITSGNINAPTMMVAEKGADLILADAQRTETAGAPTPTRETVPHCRAAAPLLHRPIGTPAAGTRENTAMNAPAARVHRLETCIRF</sequence>
<reference evidence="11 12" key="3">
    <citation type="submission" date="2021-12" db="EMBL/GenBank/DDBJ databases">
        <title>Genomic and phenotypic characterization of three Burkholderia contaminans isolates recovered from different sources.</title>
        <authorList>
            <person name="Lopez De Volder A."/>
            <person name="Fan Y."/>
            <person name="Nunvar J."/>
            <person name="Herrera T."/>
            <person name="Timp W."/>
            <person name="Degrossi J."/>
        </authorList>
    </citation>
    <scope>NUCLEOTIDE SEQUENCE [LARGE SCALE GENOMIC DNA]</scope>
    <source>
        <strain evidence="11 12">LMG 23361</strain>
    </source>
</reference>
<dbReference type="EMBL" id="AP018357">
    <property type="protein sequence ID" value="BBA40214.1"/>
    <property type="molecule type" value="Genomic_DNA"/>
</dbReference>
<evidence type="ECO:0000256" key="4">
    <source>
        <dbReference type="ARBA" id="ARBA00022827"/>
    </source>
</evidence>
<evidence type="ECO:0000256" key="2">
    <source>
        <dbReference type="ARBA" id="ARBA00010790"/>
    </source>
</evidence>
<dbReference type="InterPro" id="IPR012132">
    <property type="entry name" value="GMC_OxRdtase"/>
</dbReference>